<dbReference type="RefSeq" id="WP_377964402.1">
    <property type="nucleotide sequence ID" value="NZ_JBHZOL010000066.1"/>
</dbReference>
<reference evidence="2 3" key="1">
    <citation type="submission" date="2024-10" db="EMBL/GenBank/DDBJ databases">
        <authorList>
            <person name="Ratan Roy A."/>
            <person name="Morales Sandoval P.H."/>
            <person name="De Los Santos Villalobos S."/>
            <person name="Chakraborty S."/>
            <person name="Mukherjee J."/>
        </authorList>
    </citation>
    <scope>NUCLEOTIDE SEQUENCE [LARGE SCALE GENOMIC DNA]</scope>
    <source>
        <strain evidence="2 3">S1</strain>
    </source>
</reference>
<dbReference type="InterPro" id="IPR010328">
    <property type="entry name" value="DUF928"/>
</dbReference>
<gene>
    <name evidence="2" type="ORF">ACFVKH_09680</name>
</gene>
<dbReference type="EMBL" id="JBHZOL010000066">
    <property type="protein sequence ID" value="MFE4106547.1"/>
    <property type="molecule type" value="Genomic_DNA"/>
</dbReference>
<feature type="transmembrane region" description="Helical" evidence="1">
    <location>
        <begin position="12"/>
        <end position="30"/>
    </location>
</feature>
<dbReference type="Pfam" id="PF06051">
    <property type="entry name" value="DUF928"/>
    <property type="match status" value="1"/>
</dbReference>
<keyword evidence="1" id="KW-0812">Transmembrane</keyword>
<evidence type="ECO:0000313" key="2">
    <source>
        <dbReference type="EMBL" id="MFE4106547.1"/>
    </source>
</evidence>
<evidence type="ECO:0000313" key="3">
    <source>
        <dbReference type="Proteomes" id="UP001600165"/>
    </source>
</evidence>
<sequence length="269" mass="29829">MAGLNQQLPQKQWLRLLATGLMTVGIFGWVEPEAKAVDVIGRIRQIFGGDTQQGGATGRSRGGAIRDEYCIYRNAERDPIGRTLENLVALLPTANIGQTTKAYPAFWFYVPVGQNADANHAQFDLLDGETLEPIFTRPIRFELPETPGIVGFSLPESSPPLQIGKNYIWFFSVECSEVDASRNPVVFGEIERVEASAELNQQLATTPDAQDYGIYAEFGLVYEMLTSLVEHRQANAEVWQFVLEANELSQINGSSVEMLTPYAFPAYSD</sequence>
<comment type="caution">
    <text evidence="2">The sequence shown here is derived from an EMBL/GenBank/DDBJ whole genome shotgun (WGS) entry which is preliminary data.</text>
</comment>
<dbReference type="Proteomes" id="UP001600165">
    <property type="component" value="Unassembled WGS sequence"/>
</dbReference>
<keyword evidence="1" id="KW-1133">Transmembrane helix</keyword>
<accession>A0ABW6IEE0</accession>
<keyword evidence="1" id="KW-0472">Membrane</keyword>
<organism evidence="2 3">
    <name type="scientific">Almyronema epifaneia S1</name>
    <dbReference type="NCBI Taxonomy" id="2991925"/>
    <lineage>
        <taxon>Bacteria</taxon>
        <taxon>Bacillati</taxon>
        <taxon>Cyanobacteriota</taxon>
        <taxon>Cyanophyceae</taxon>
        <taxon>Nodosilineales</taxon>
        <taxon>Nodosilineaceae</taxon>
        <taxon>Almyronema</taxon>
        <taxon>Almyronema epifaneia</taxon>
    </lineage>
</organism>
<evidence type="ECO:0000256" key="1">
    <source>
        <dbReference type="SAM" id="Phobius"/>
    </source>
</evidence>
<proteinExistence type="predicted"/>
<keyword evidence="3" id="KW-1185">Reference proteome</keyword>
<protein>
    <submittedName>
        <fullName evidence="2">DUF928 domain-containing protein</fullName>
    </submittedName>
</protein>
<name>A0ABW6IEE0_9CYAN</name>